<keyword evidence="2" id="KW-1185">Reference proteome</keyword>
<dbReference type="GeneID" id="108680041"/>
<feature type="compositionally biased region" description="Basic and acidic residues" evidence="1">
    <location>
        <begin position="210"/>
        <end position="219"/>
    </location>
</feature>
<protein>
    <submittedName>
        <fullName evidence="3">Uncharacterized protein LOC108680041</fullName>
    </submittedName>
</protein>
<evidence type="ECO:0000256" key="1">
    <source>
        <dbReference type="SAM" id="MobiDB-lite"/>
    </source>
</evidence>
<dbReference type="Proteomes" id="UP000694843">
    <property type="component" value="Unplaced"/>
</dbReference>
<proteinExistence type="predicted"/>
<feature type="non-terminal residue" evidence="3">
    <location>
        <position position="226"/>
    </location>
</feature>
<dbReference type="AlphaFoldDB" id="A0A8B7PE58"/>
<dbReference type="RefSeq" id="XP_018024295.1">
    <property type="nucleotide sequence ID" value="XM_018168806.2"/>
</dbReference>
<gene>
    <name evidence="3" type="primary">LOC108680041</name>
</gene>
<evidence type="ECO:0000313" key="3">
    <source>
        <dbReference type="RefSeq" id="XP_018024295.1"/>
    </source>
</evidence>
<evidence type="ECO:0000313" key="2">
    <source>
        <dbReference type="Proteomes" id="UP000694843"/>
    </source>
</evidence>
<feature type="region of interest" description="Disordered" evidence="1">
    <location>
        <begin position="191"/>
        <end position="226"/>
    </location>
</feature>
<dbReference type="KEGG" id="hazt:108680041"/>
<organism evidence="2 3">
    <name type="scientific">Hyalella azteca</name>
    <name type="common">Amphipod</name>
    <dbReference type="NCBI Taxonomy" id="294128"/>
    <lineage>
        <taxon>Eukaryota</taxon>
        <taxon>Metazoa</taxon>
        <taxon>Ecdysozoa</taxon>
        <taxon>Arthropoda</taxon>
        <taxon>Crustacea</taxon>
        <taxon>Multicrustacea</taxon>
        <taxon>Malacostraca</taxon>
        <taxon>Eumalacostraca</taxon>
        <taxon>Peracarida</taxon>
        <taxon>Amphipoda</taxon>
        <taxon>Senticaudata</taxon>
        <taxon>Talitrida</taxon>
        <taxon>Talitroidea</taxon>
        <taxon>Hyalellidae</taxon>
        <taxon>Hyalella</taxon>
    </lineage>
</organism>
<reference evidence="3" key="1">
    <citation type="submission" date="2025-08" db="UniProtKB">
        <authorList>
            <consortium name="RefSeq"/>
        </authorList>
    </citation>
    <scope>IDENTIFICATION</scope>
    <source>
        <tissue evidence="3">Whole organism</tissue>
    </source>
</reference>
<name>A0A8B7PE58_HYAAZ</name>
<accession>A0A8B7PE58</accession>
<feature type="region of interest" description="Disordered" evidence="1">
    <location>
        <begin position="130"/>
        <end position="159"/>
    </location>
</feature>
<sequence>MRGATDTPLAFALPPLVHPNMAAIVGFSKNNKKAFRSSQASAFSSVVSSEILHGVTLQQLHQRVAQKLRRRREVEEKILAQATIMSLGDEKSLQVKETTTKIMQKGETVIPAVDAMKQKQLEKEPQVDACVSEAPSPDNPHMEKPKSESAVTELHQASNSKTYKPVYCSEDESIEHESFAEIRAKFDTALKKLSPTEPEGPNTKNVKSVGKSDDTRVDNHTLNSNP</sequence>